<organism evidence="1 2">
    <name type="scientific">Plutella xylostella</name>
    <name type="common">Diamondback moth</name>
    <name type="synonym">Plutella maculipennis</name>
    <dbReference type="NCBI Taxonomy" id="51655"/>
    <lineage>
        <taxon>Eukaryota</taxon>
        <taxon>Metazoa</taxon>
        <taxon>Ecdysozoa</taxon>
        <taxon>Arthropoda</taxon>
        <taxon>Hexapoda</taxon>
        <taxon>Insecta</taxon>
        <taxon>Pterygota</taxon>
        <taxon>Neoptera</taxon>
        <taxon>Endopterygota</taxon>
        <taxon>Lepidoptera</taxon>
        <taxon>Glossata</taxon>
        <taxon>Ditrysia</taxon>
        <taxon>Yponomeutoidea</taxon>
        <taxon>Plutellidae</taxon>
        <taxon>Plutella</taxon>
    </lineage>
</organism>
<accession>A0A8S4FKF8</accession>
<evidence type="ECO:0000313" key="1">
    <source>
        <dbReference type="EMBL" id="CAG9128268.1"/>
    </source>
</evidence>
<dbReference type="PANTHER" id="PTHR14690">
    <property type="entry name" value="IQ MOTIF CONTAINING WITH AAA DOMAIN 1"/>
    <property type="match status" value="1"/>
</dbReference>
<comment type="caution">
    <text evidence="1">The sequence shown here is derived from an EMBL/GenBank/DDBJ whole genome shotgun (WGS) entry which is preliminary data.</text>
</comment>
<dbReference type="Proteomes" id="UP000653454">
    <property type="component" value="Unassembled WGS sequence"/>
</dbReference>
<gene>
    <name evidence="1" type="ORF">PLXY2_LOCUS9183</name>
</gene>
<proteinExistence type="predicted"/>
<keyword evidence="2" id="KW-1185">Reference proteome</keyword>
<sequence length="243" mass="28331">MSNKTYTDLLCETSELIGEATQADEAVFESGVVEKAALQPLLCELRVRYTVLLGRLDEVYDQLLQPQKRLIVKRLLEACLGRLLEIKQDLVEIQLSDFTFDSNEVLEKLQVTPYEAEPRVPQYFIREREDEILNNRQFVDYTLRRLGHEPAKPRALVLTEQQAVLVIQSHERARQGRLRELKDEILNNRQFVDYTLRRLGHEPAKPRALVLTEQQAVLVIQSHERARQGRLRLETIVFKRGVF</sequence>
<protein>
    <submittedName>
        <fullName evidence="1">(diamondback moth) hypothetical protein</fullName>
    </submittedName>
</protein>
<dbReference type="PANTHER" id="PTHR14690:SF0">
    <property type="entry name" value="IQ MOTIF CONTAINING WITH AAA DOMAIN 1"/>
    <property type="match status" value="1"/>
</dbReference>
<dbReference type="AlphaFoldDB" id="A0A8S4FKF8"/>
<evidence type="ECO:0000313" key="2">
    <source>
        <dbReference type="Proteomes" id="UP000653454"/>
    </source>
</evidence>
<reference evidence="1" key="1">
    <citation type="submission" date="2020-11" db="EMBL/GenBank/DDBJ databases">
        <authorList>
            <person name="Whiteford S."/>
        </authorList>
    </citation>
    <scope>NUCLEOTIDE SEQUENCE</scope>
</reference>
<name>A0A8S4FKF8_PLUXY</name>
<dbReference type="EMBL" id="CAJHNJ030000035">
    <property type="protein sequence ID" value="CAG9128268.1"/>
    <property type="molecule type" value="Genomic_DNA"/>
</dbReference>
<dbReference type="InterPro" id="IPR052267">
    <property type="entry name" value="N-DRC_Component"/>
</dbReference>